<dbReference type="PANTHER" id="PTHR30576">
    <property type="entry name" value="COLANIC BIOSYNTHESIS UDP-GLUCOSE LIPID CARRIER TRANSFERASE"/>
    <property type="match status" value="1"/>
</dbReference>
<dbReference type="Pfam" id="PF13727">
    <property type="entry name" value="CoA_binding_3"/>
    <property type="match status" value="1"/>
</dbReference>
<dbReference type="RefSeq" id="WP_095043920.1">
    <property type="nucleotide sequence ID" value="NZ_LN890655.1"/>
</dbReference>
<keyword evidence="6 7" id="KW-0472">Membrane</keyword>
<feature type="transmembrane region" description="Helical" evidence="7">
    <location>
        <begin position="109"/>
        <end position="128"/>
    </location>
</feature>
<evidence type="ECO:0000256" key="7">
    <source>
        <dbReference type="SAM" id="Phobius"/>
    </source>
</evidence>
<evidence type="ECO:0000259" key="8">
    <source>
        <dbReference type="Pfam" id="PF02397"/>
    </source>
</evidence>
<evidence type="ECO:0000313" key="10">
    <source>
        <dbReference type="Proteomes" id="UP000215027"/>
    </source>
</evidence>
<keyword evidence="3" id="KW-0808">Transferase</keyword>
<name>A0A160T6H5_9CHLR</name>
<dbReference type="OrthoDB" id="9795351at2"/>
<dbReference type="Pfam" id="PF02397">
    <property type="entry name" value="Bac_transf"/>
    <property type="match status" value="1"/>
</dbReference>
<evidence type="ECO:0000256" key="5">
    <source>
        <dbReference type="ARBA" id="ARBA00022989"/>
    </source>
</evidence>
<dbReference type="InterPro" id="IPR003362">
    <property type="entry name" value="Bact_transf"/>
</dbReference>
<protein>
    <submittedName>
        <fullName evidence="9">Glycosyltransferase</fullName>
    </submittedName>
</protein>
<keyword evidence="4 7" id="KW-0812">Transmembrane</keyword>
<dbReference type="KEGG" id="pbf:CFX0092_A2727"/>
<feature type="transmembrane region" description="Helical" evidence="7">
    <location>
        <begin position="286"/>
        <end position="307"/>
    </location>
</feature>
<dbReference type="InterPro" id="IPR036291">
    <property type="entry name" value="NAD(P)-bd_dom_sf"/>
</dbReference>
<evidence type="ECO:0000313" key="9">
    <source>
        <dbReference type="EMBL" id="CUS04605.2"/>
    </source>
</evidence>
<evidence type="ECO:0000256" key="4">
    <source>
        <dbReference type="ARBA" id="ARBA00022692"/>
    </source>
</evidence>
<dbReference type="PANTHER" id="PTHR30576:SF10">
    <property type="entry name" value="SLL5057 PROTEIN"/>
    <property type="match status" value="1"/>
</dbReference>
<comment type="similarity">
    <text evidence="2">Belongs to the bacterial sugar transferase family.</text>
</comment>
<dbReference type="Gene3D" id="3.40.50.720">
    <property type="entry name" value="NAD(P)-binding Rossmann-like Domain"/>
    <property type="match status" value="1"/>
</dbReference>
<dbReference type="GO" id="GO:0016780">
    <property type="term" value="F:phosphotransferase activity, for other substituted phosphate groups"/>
    <property type="evidence" value="ECO:0007669"/>
    <property type="project" value="TreeGrafter"/>
</dbReference>
<evidence type="ECO:0000256" key="2">
    <source>
        <dbReference type="ARBA" id="ARBA00006464"/>
    </source>
</evidence>
<sequence>MKANVIHWTTILTDVVLINLAFALAYVARYVWQWFLPVTSFAPYRDYLGQQLVLVVLLALTYRYTGVWRRRRGESWLDEVGRIVTATAAGIALMMAVTFFVQPSPFSRLLIFWALLFIVLVLAAARLARRVSLALLYRRGIGVDRALVVGAGETGRSVIRTLLARPDLGFALVGYLDDGEGSNGGIGRIPRLGGYAELDRHLRDMAPIHTVFLALPGAMHPELLNLLQVCRQHEVRAQVAPDLLQLSLNRVEFTTMAGMPLLGVRDMAAFGHISTWGRLLKRALDLFIIAFFALPTLLVMGAIALFIKLDSPGPVFYPSPRVGREGRLFNMYKFRSMVLDADEQKEALRELNEADGPMFKIKADPRLTRAGRLIRRLSLDELPQLYNVVMGQMSLVGPRPPLPEEVEHYKPWHRQRLAVVGGMTGLWQVSGRSDLSFDELCLLDIYYIENWTVGLDVRILLQTIPHLLSGKGAY</sequence>
<dbReference type="InterPro" id="IPR017475">
    <property type="entry name" value="EPS_sugar_tfrase"/>
</dbReference>
<dbReference type="GO" id="GO:0016020">
    <property type="term" value="C:membrane"/>
    <property type="evidence" value="ECO:0007669"/>
    <property type="project" value="UniProtKB-SubCell"/>
</dbReference>
<dbReference type="SUPFAM" id="SSF51735">
    <property type="entry name" value="NAD(P)-binding Rossmann-fold domains"/>
    <property type="match status" value="1"/>
</dbReference>
<reference evidence="9" key="1">
    <citation type="submission" date="2016-01" db="EMBL/GenBank/DDBJ databases">
        <authorList>
            <person name="Mcilroy J.S."/>
            <person name="Karst M S."/>
            <person name="Albertsen M."/>
        </authorList>
    </citation>
    <scope>NUCLEOTIDE SEQUENCE</scope>
    <source>
        <strain evidence="9">Cfx-K</strain>
    </source>
</reference>
<keyword evidence="10" id="KW-1185">Reference proteome</keyword>
<dbReference type="EMBL" id="LN890655">
    <property type="protein sequence ID" value="CUS04605.2"/>
    <property type="molecule type" value="Genomic_DNA"/>
</dbReference>
<dbReference type="Proteomes" id="UP000215027">
    <property type="component" value="Chromosome I"/>
</dbReference>
<organism evidence="9 10">
    <name type="scientific">Candidatus Promineifilum breve</name>
    <dbReference type="NCBI Taxonomy" id="1806508"/>
    <lineage>
        <taxon>Bacteria</taxon>
        <taxon>Bacillati</taxon>
        <taxon>Chloroflexota</taxon>
        <taxon>Ardenticatenia</taxon>
        <taxon>Candidatus Promineifilales</taxon>
        <taxon>Candidatus Promineifilaceae</taxon>
        <taxon>Candidatus Promineifilum</taxon>
    </lineage>
</organism>
<feature type="transmembrane region" description="Helical" evidence="7">
    <location>
        <begin position="12"/>
        <end position="32"/>
    </location>
</feature>
<evidence type="ECO:0000256" key="3">
    <source>
        <dbReference type="ARBA" id="ARBA00022679"/>
    </source>
</evidence>
<comment type="subcellular location">
    <subcellularLocation>
        <location evidence="1">Membrane</location>
        <topology evidence="1">Multi-pass membrane protein</topology>
    </subcellularLocation>
</comment>
<accession>A0A160T6H5</accession>
<feature type="domain" description="Bacterial sugar transferase" evidence="8">
    <location>
        <begin position="281"/>
        <end position="468"/>
    </location>
</feature>
<feature type="transmembrane region" description="Helical" evidence="7">
    <location>
        <begin position="44"/>
        <end position="62"/>
    </location>
</feature>
<keyword evidence="5 7" id="KW-1133">Transmembrane helix</keyword>
<feature type="transmembrane region" description="Helical" evidence="7">
    <location>
        <begin position="83"/>
        <end position="103"/>
    </location>
</feature>
<evidence type="ECO:0000256" key="6">
    <source>
        <dbReference type="ARBA" id="ARBA00023136"/>
    </source>
</evidence>
<dbReference type="NCBIfam" id="TIGR03025">
    <property type="entry name" value="EPS_sugtrans"/>
    <property type="match status" value="1"/>
</dbReference>
<gene>
    <name evidence="9" type="ORF">CFX0092_A2727</name>
</gene>
<proteinExistence type="inferred from homology"/>
<evidence type="ECO:0000256" key="1">
    <source>
        <dbReference type="ARBA" id="ARBA00004141"/>
    </source>
</evidence>
<dbReference type="AlphaFoldDB" id="A0A160T6H5"/>